<accession>A0A0F9VLP3</accession>
<sequence length="576" mass="63478">MAKPKMQTLTFRLLRKGRAPVKAISPTFAEDGEKPLTSAPWAPIDGAEVFYGQIYSKPPVWSEFISSGLEGDLEGMLTGGAGAIIFVPVQGRHVAVCFGQVHMALNDDAFERQFGLKVTLNSVPGSSIRSLDLATPDAVTFQKRVQASRDSNVSAFGVDQLRDIARVAGGTPKDPKFAKFVAGKDSLSITCEIGAGGIHAKCAEVLQAYAKTDYQTDFQWVDNLKPVVEKDRIKQLDDQLFADLSELRKGNHADLHMSPPEVVNYIEGSELHYNGFGSRGETFHSLSIADYVDELQRCKFAGTIEEIKEKHRIAAKPSDGDKFTEKWKVYDCFVHEAQLGIGADTQHFVLFAGSWFEVEASFKDSVETFFNGIDKVTIVGSTKMNNEQELIDHLVKTRSADLLKLDRKKINPKGVSNANLEPADFFSDKRHFIHLKDGHSSGPISHLWSQGVVSADSFVGDGTFRKKLRSVVKSEKSGFETLLPKASERVVREDYTIVYGIMRQPYANGNTGLPFFSKVSLQSAVQRLRVLGFSVAIELIEKPKSSAKKKKGTAKAKPADRAEHDDSDVGQVLEDV</sequence>
<organism evidence="2">
    <name type="scientific">marine sediment metagenome</name>
    <dbReference type="NCBI Taxonomy" id="412755"/>
    <lineage>
        <taxon>unclassified sequences</taxon>
        <taxon>metagenomes</taxon>
        <taxon>ecological metagenomes</taxon>
    </lineage>
</organism>
<name>A0A0F9VLP3_9ZZZZ</name>
<feature type="region of interest" description="Disordered" evidence="1">
    <location>
        <begin position="545"/>
        <end position="576"/>
    </location>
</feature>
<dbReference type="AlphaFoldDB" id="A0A0F9VLP3"/>
<reference evidence="2" key="1">
    <citation type="journal article" date="2015" name="Nature">
        <title>Complex archaea that bridge the gap between prokaryotes and eukaryotes.</title>
        <authorList>
            <person name="Spang A."/>
            <person name="Saw J.H."/>
            <person name="Jorgensen S.L."/>
            <person name="Zaremba-Niedzwiedzka K."/>
            <person name="Martijn J."/>
            <person name="Lind A.E."/>
            <person name="van Eijk R."/>
            <person name="Schleper C."/>
            <person name="Guy L."/>
            <person name="Ettema T.J."/>
        </authorList>
    </citation>
    <scope>NUCLEOTIDE SEQUENCE</scope>
</reference>
<dbReference type="Pfam" id="PF19614">
    <property type="entry name" value="DUF6119"/>
    <property type="match status" value="1"/>
</dbReference>
<comment type="caution">
    <text evidence="2">The sequence shown here is derived from an EMBL/GenBank/DDBJ whole genome shotgun (WGS) entry which is preliminary data.</text>
</comment>
<protein>
    <recommendedName>
        <fullName evidence="3">Sporadically distributed protein, TIGR04141 family</fullName>
    </recommendedName>
</protein>
<proteinExistence type="predicted"/>
<evidence type="ECO:0000256" key="1">
    <source>
        <dbReference type="SAM" id="MobiDB-lite"/>
    </source>
</evidence>
<gene>
    <name evidence="2" type="ORF">LCGC14_0391090</name>
</gene>
<dbReference type="InterPro" id="IPR026487">
    <property type="entry name" value="CHP04141"/>
</dbReference>
<dbReference type="NCBIfam" id="TIGR04141">
    <property type="entry name" value="TIGR04141 family sporadically distributed protein"/>
    <property type="match status" value="1"/>
</dbReference>
<evidence type="ECO:0000313" key="2">
    <source>
        <dbReference type="EMBL" id="KKN74401.1"/>
    </source>
</evidence>
<feature type="compositionally biased region" description="Basic residues" evidence="1">
    <location>
        <begin position="545"/>
        <end position="554"/>
    </location>
</feature>
<evidence type="ECO:0008006" key="3">
    <source>
        <dbReference type="Google" id="ProtNLM"/>
    </source>
</evidence>
<dbReference type="EMBL" id="LAZR01000327">
    <property type="protein sequence ID" value="KKN74401.1"/>
    <property type="molecule type" value="Genomic_DNA"/>
</dbReference>